<organism evidence="1 2">
    <name type="scientific">Haloferula sargassicola</name>
    <dbReference type="NCBI Taxonomy" id="490096"/>
    <lineage>
        <taxon>Bacteria</taxon>
        <taxon>Pseudomonadati</taxon>
        <taxon>Verrucomicrobiota</taxon>
        <taxon>Verrucomicrobiia</taxon>
        <taxon>Verrucomicrobiales</taxon>
        <taxon>Verrucomicrobiaceae</taxon>
        <taxon>Haloferula</taxon>
    </lineage>
</organism>
<dbReference type="EMBL" id="BAABRI010000019">
    <property type="protein sequence ID" value="GAA5483990.1"/>
    <property type="molecule type" value="Genomic_DNA"/>
</dbReference>
<sequence>MDESGHDHRQMPYEVRGGFALAEHKLWPLLQDAGSLELECFGARLVDYGSEIKGSKLLKKDRFKHAAQDEPLDPESRRHLCRGYLQAGLDRRSPKRDQFTAYGQASLAMADGIFDLLERHGARVFASAVPRGAANPPPGTTPLEILRKDHTFLLERFFYFLEMERQCGILVMDEVEEKYDRRFVRKLEQYFTKTAKGLQRAKWIVPSPFFVSSSMALPVQMADVVIYALNWGYRRPGEMDAPDRPEIAARYGRRINSLKWRGDGYDGVKTYRSFGIVCVPDLYEAREPRR</sequence>
<dbReference type="InterPro" id="IPR024524">
    <property type="entry name" value="DUF3800"/>
</dbReference>
<dbReference type="Pfam" id="PF12686">
    <property type="entry name" value="DUF3800"/>
    <property type="match status" value="1"/>
</dbReference>
<evidence type="ECO:0000313" key="2">
    <source>
        <dbReference type="Proteomes" id="UP001476282"/>
    </source>
</evidence>
<name>A0ABP9UR16_9BACT</name>
<comment type="caution">
    <text evidence="1">The sequence shown here is derived from an EMBL/GenBank/DDBJ whole genome shotgun (WGS) entry which is preliminary data.</text>
</comment>
<gene>
    <name evidence="1" type="ORF">Hsar01_03227</name>
</gene>
<reference evidence="1 2" key="1">
    <citation type="submission" date="2024-02" db="EMBL/GenBank/DDBJ databases">
        <title>Haloferula sargassicola NBRC 104335.</title>
        <authorList>
            <person name="Ichikawa N."/>
            <person name="Katano-Makiyama Y."/>
            <person name="Hidaka K."/>
        </authorList>
    </citation>
    <scope>NUCLEOTIDE SEQUENCE [LARGE SCALE GENOMIC DNA]</scope>
    <source>
        <strain evidence="1 2">NBRC 104335</strain>
    </source>
</reference>
<keyword evidence="2" id="KW-1185">Reference proteome</keyword>
<proteinExistence type="predicted"/>
<dbReference type="Proteomes" id="UP001476282">
    <property type="component" value="Unassembled WGS sequence"/>
</dbReference>
<protein>
    <recommendedName>
        <fullName evidence="3">DUF3800 domain-containing protein</fullName>
    </recommendedName>
</protein>
<evidence type="ECO:0000313" key="1">
    <source>
        <dbReference type="EMBL" id="GAA5483990.1"/>
    </source>
</evidence>
<evidence type="ECO:0008006" key="3">
    <source>
        <dbReference type="Google" id="ProtNLM"/>
    </source>
</evidence>
<accession>A0ABP9UR16</accession>